<accession>A0A2V1D4K8</accession>
<dbReference type="InterPro" id="IPR005645">
    <property type="entry name" value="FSH-like_dom"/>
</dbReference>
<dbReference type="GO" id="GO:0005737">
    <property type="term" value="C:cytoplasm"/>
    <property type="evidence" value="ECO:0007669"/>
    <property type="project" value="TreeGrafter"/>
</dbReference>
<dbReference type="AlphaFoldDB" id="A0A2V1D4K8"/>
<dbReference type="Pfam" id="PF03959">
    <property type="entry name" value="FSH1"/>
    <property type="match status" value="1"/>
</dbReference>
<evidence type="ECO:0000313" key="3">
    <source>
        <dbReference type="EMBL" id="PVH92932.1"/>
    </source>
</evidence>
<dbReference type="SUPFAM" id="SSF53474">
    <property type="entry name" value="alpha/beta-Hydrolases"/>
    <property type="match status" value="1"/>
</dbReference>
<dbReference type="InterPro" id="IPR050593">
    <property type="entry name" value="LovG"/>
</dbReference>
<name>A0A2V1D4K8_9PLEO</name>
<dbReference type="PANTHER" id="PTHR48070:SF6">
    <property type="entry name" value="ESTERASE OVCA2"/>
    <property type="match status" value="1"/>
</dbReference>
<evidence type="ECO:0000313" key="4">
    <source>
        <dbReference type="Proteomes" id="UP000244855"/>
    </source>
</evidence>
<feature type="domain" description="Serine hydrolase" evidence="2">
    <location>
        <begin position="2"/>
        <end position="193"/>
    </location>
</feature>
<dbReference type="EMBL" id="KZ805632">
    <property type="protein sequence ID" value="PVH92932.1"/>
    <property type="molecule type" value="Genomic_DNA"/>
</dbReference>
<gene>
    <name evidence="3" type="ORF">DM02DRAFT_677174</name>
</gene>
<keyword evidence="1" id="KW-0378">Hydrolase</keyword>
<dbReference type="STRING" id="97972.A0A2V1D4K8"/>
<protein>
    <recommendedName>
        <fullName evidence="2">Serine hydrolase domain-containing protein</fullName>
    </recommendedName>
</protein>
<dbReference type="OrthoDB" id="2094269at2759"/>
<proteinExistence type="predicted"/>
<organism evidence="3 4">
    <name type="scientific">Periconia macrospinosa</name>
    <dbReference type="NCBI Taxonomy" id="97972"/>
    <lineage>
        <taxon>Eukaryota</taxon>
        <taxon>Fungi</taxon>
        <taxon>Dikarya</taxon>
        <taxon>Ascomycota</taxon>
        <taxon>Pezizomycotina</taxon>
        <taxon>Dothideomycetes</taxon>
        <taxon>Pleosporomycetidae</taxon>
        <taxon>Pleosporales</taxon>
        <taxon>Massarineae</taxon>
        <taxon>Periconiaceae</taxon>
        <taxon>Periconia</taxon>
    </lineage>
</organism>
<dbReference type="InterPro" id="IPR029058">
    <property type="entry name" value="AB_hydrolase_fold"/>
</dbReference>
<dbReference type="PANTHER" id="PTHR48070">
    <property type="entry name" value="ESTERASE OVCA2"/>
    <property type="match status" value="1"/>
</dbReference>
<evidence type="ECO:0000256" key="1">
    <source>
        <dbReference type="ARBA" id="ARBA00022801"/>
    </source>
</evidence>
<dbReference type="GO" id="GO:0005634">
    <property type="term" value="C:nucleus"/>
    <property type="evidence" value="ECO:0007669"/>
    <property type="project" value="TreeGrafter"/>
</dbReference>
<dbReference type="GO" id="GO:0019748">
    <property type="term" value="P:secondary metabolic process"/>
    <property type="evidence" value="ECO:0007669"/>
    <property type="project" value="TreeGrafter"/>
</dbReference>
<dbReference type="Proteomes" id="UP000244855">
    <property type="component" value="Unassembled WGS sequence"/>
</dbReference>
<sequence length="214" mass="23332">MRFLCLHGGGTNNRIFELQLASIRYDLGPGNSFEFVEGCLAHGMFPGIDSLVAPSDGFFAYFDPHSAKSIINAVDDLQKYVETEGPFDAVLAFSQGCGLAATWLATAHGKNYAIKAAVFFSGEPAFSPKALEQGVIKNLDPLVDGSIILPALHIWGARDDTNPERNKMLYEQWDDRARALLVHPGAHELPGSAMDALVVTDIVHRIRRLCSSET</sequence>
<dbReference type="Gene3D" id="3.40.50.1820">
    <property type="entry name" value="alpha/beta hydrolase"/>
    <property type="match status" value="1"/>
</dbReference>
<keyword evidence="4" id="KW-1185">Reference proteome</keyword>
<evidence type="ECO:0000259" key="2">
    <source>
        <dbReference type="Pfam" id="PF03959"/>
    </source>
</evidence>
<dbReference type="GO" id="GO:0016787">
    <property type="term" value="F:hydrolase activity"/>
    <property type="evidence" value="ECO:0007669"/>
    <property type="project" value="UniProtKB-KW"/>
</dbReference>
<reference evidence="3 4" key="1">
    <citation type="journal article" date="2018" name="Sci. Rep.">
        <title>Comparative genomics provides insights into the lifestyle and reveals functional heterogeneity of dark septate endophytic fungi.</title>
        <authorList>
            <person name="Knapp D.G."/>
            <person name="Nemeth J.B."/>
            <person name="Barry K."/>
            <person name="Hainaut M."/>
            <person name="Henrissat B."/>
            <person name="Johnson J."/>
            <person name="Kuo A."/>
            <person name="Lim J.H.P."/>
            <person name="Lipzen A."/>
            <person name="Nolan M."/>
            <person name="Ohm R.A."/>
            <person name="Tamas L."/>
            <person name="Grigoriev I.V."/>
            <person name="Spatafora J.W."/>
            <person name="Nagy L.G."/>
            <person name="Kovacs G.M."/>
        </authorList>
    </citation>
    <scope>NUCLEOTIDE SEQUENCE [LARGE SCALE GENOMIC DNA]</scope>
    <source>
        <strain evidence="3 4">DSE2036</strain>
    </source>
</reference>